<gene>
    <name evidence="1" type="ORF">SAMN04244550_03433</name>
</gene>
<dbReference type="OrthoDB" id="7775871at2"/>
<organism evidence="1 2">
    <name type="scientific">Rhodobacter capsulatus</name>
    <name type="common">Rhodopseudomonas capsulata</name>
    <dbReference type="NCBI Taxonomy" id="1061"/>
    <lineage>
        <taxon>Bacteria</taxon>
        <taxon>Pseudomonadati</taxon>
        <taxon>Pseudomonadota</taxon>
        <taxon>Alphaproteobacteria</taxon>
        <taxon>Rhodobacterales</taxon>
        <taxon>Rhodobacter group</taxon>
        <taxon>Rhodobacter</taxon>
    </lineage>
</organism>
<evidence type="ECO:0000313" key="1">
    <source>
        <dbReference type="EMBL" id="SDG10836.1"/>
    </source>
</evidence>
<dbReference type="AlphaFoldDB" id="A0A0Q0UN42"/>
<dbReference type="EMBL" id="FNAY01000030">
    <property type="protein sequence ID" value="SDG10836.1"/>
    <property type="molecule type" value="Genomic_DNA"/>
</dbReference>
<accession>A0A0Q0UN42</accession>
<reference evidence="1 2" key="1">
    <citation type="submission" date="2016-10" db="EMBL/GenBank/DDBJ databases">
        <authorList>
            <person name="de Groot N.N."/>
        </authorList>
    </citation>
    <scope>NUCLEOTIDE SEQUENCE [LARGE SCALE GENOMIC DNA]</scope>
    <source>
        <strain evidence="2">DSM 938 / 37b4</strain>
    </source>
</reference>
<dbReference type="RefSeq" id="WP_055209928.1">
    <property type="nucleotide sequence ID" value="NZ_CP061202.1"/>
</dbReference>
<evidence type="ECO:0008006" key="3">
    <source>
        <dbReference type="Google" id="ProtNLM"/>
    </source>
</evidence>
<sequence>MTDTLLATILAQIVLPILATITTALIGWAAAKLRARWGIEIEAAQREALHQALMTGAQLALTRRGRRDDGRDLDLLARDAVAHAQASVPDAIRALAPRDGVLRSLAVAKIATLSR</sequence>
<name>A0A0Q0UN42_RHOCA</name>
<evidence type="ECO:0000313" key="2">
    <source>
        <dbReference type="Proteomes" id="UP000183812"/>
    </source>
</evidence>
<proteinExistence type="predicted"/>
<protein>
    <recommendedName>
        <fullName evidence="3">Bacteriophage holin of superfamily 6 (Holin_LLH)</fullName>
    </recommendedName>
</protein>
<dbReference type="Proteomes" id="UP000183812">
    <property type="component" value="Unassembled WGS sequence"/>
</dbReference>